<evidence type="ECO:0000313" key="3">
    <source>
        <dbReference type="Proteomes" id="UP001066276"/>
    </source>
</evidence>
<gene>
    <name evidence="2" type="ORF">NDU88_002903</name>
</gene>
<dbReference type="AlphaFoldDB" id="A0AAV7M1Z0"/>
<proteinExistence type="predicted"/>
<keyword evidence="3" id="KW-1185">Reference proteome</keyword>
<accession>A0AAV7M1Z0</accession>
<reference evidence="2" key="1">
    <citation type="journal article" date="2022" name="bioRxiv">
        <title>Sequencing and chromosome-scale assembly of the giantPleurodeles waltlgenome.</title>
        <authorList>
            <person name="Brown T."/>
            <person name="Elewa A."/>
            <person name="Iarovenko S."/>
            <person name="Subramanian E."/>
            <person name="Araus A.J."/>
            <person name="Petzold A."/>
            <person name="Susuki M."/>
            <person name="Suzuki K.-i.T."/>
            <person name="Hayashi T."/>
            <person name="Toyoda A."/>
            <person name="Oliveira C."/>
            <person name="Osipova E."/>
            <person name="Leigh N.D."/>
            <person name="Simon A."/>
            <person name="Yun M.H."/>
        </authorList>
    </citation>
    <scope>NUCLEOTIDE SEQUENCE</scope>
    <source>
        <strain evidence="2">20211129_DDA</strain>
        <tissue evidence="2">Liver</tissue>
    </source>
</reference>
<evidence type="ECO:0000256" key="1">
    <source>
        <dbReference type="SAM" id="MobiDB-lite"/>
    </source>
</evidence>
<sequence>MLSRGAWLRWRSEQARFSGAPLPGPRKAQRRGPGPLWRAGPCAGEEERHLRALGEHPDSWRACPWTGLAAGRRLRRGRTQLGAVAGSGLDWRPVVGSRGAREEECGLCRRPAADAARGLRHLRGGWSCGCRESCLASLHCGEWRGRADSGTCPTGDQRDHSARGVTPRSLGAARPDGAR</sequence>
<evidence type="ECO:0000313" key="2">
    <source>
        <dbReference type="EMBL" id="KAJ1097786.1"/>
    </source>
</evidence>
<dbReference type="Proteomes" id="UP001066276">
    <property type="component" value="Chromosome 10"/>
</dbReference>
<organism evidence="2 3">
    <name type="scientific">Pleurodeles waltl</name>
    <name type="common">Iberian ribbed newt</name>
    <dbReference type="NCBI Taxonomy" id="8319"/>
    <lineage>
        <taxon>Eukaryota</taxon>
        <taxon>Metazoa</taxon>
        <taxon>Chordata</taxon>
        <taxon>Craniata</taxon>
        <taxon>Vertebrata</taxon>
        <taxon>Euteleostomi</taxon>
        <taxon>Amphibia</taxon>
        <taxon>Batrachia</taxon>
        <taxon>Caudata</taxon>
        <taxon>Salamandroidea</taxon>
        <taxon>Salamandridae</taxon>
        <taxon>Pleurodelinae</taxon>
        <taxon>Pleurodeles</taxon>
    </lineage>
</organism>
<protein>
    <submittedName>
        <fullName evidence="2">Uncharacterized protein</fullName>
    </submittedName>
</protein>
<dbReference type="EMBL" id="JANPWB010000014">
    <property type="protein sequence ID" value="KAJ1097786.1"/>
    <property type="molecule type" value="Genomic_DNA"/>
</dbReference>
<feature type="region of interest" description="Disordered" evidence="1">
    <location>
        <begin position="147"/>
        <end position="179"/>
    </location>
</feature>
<name>A0AAV7M1Z0_PLEWA</name>
<comment type="caution">
    <text evidence="2">The sequence shown here is derived from an EMBL/GenBank/DDBJ whole genome shotgun (WGS) entry which is preliminary data.</text>
</comment>